<name>A0A0A9B0K2_ARUDO</name>
<accession>A0A0A9B0K2</accession>
<protein>
    <submittedName>
        <fullName evidence="1">Uncharacterized protein</fullName>
    </submittedName>
</protein>
<reference evidence="1" key="2">
    <citation type="journal article" date="2015" name="Data Brief">
        <title>Shoot transcriptome of the giant reed, Arundo donax.</title>
        <authorList>
            <person name="Barrero R.A."/>
            <person name="Guerrero F.D."/>
            <person name="Moolhuijzen P."/>
            <person name="Goolsby J.A."/>
            <person name="Tidwell J."/>
            <person name="Bellgard S.E."/>
            <person name="Bellgard M.I."/>
        </authorList>
    </citation>
    <scope>NUCLEOTIDE SEQUENCE</scope>
    <source>
        <tissue evidence="1">Shoot tissue taken approximately 20 cm above the soil surface</tissue>
    </source>
</reference>
<sequence>MELNRFLPFNIPVLWIRIQNLSHFSRR</sequence>
<organism evidence="1">
    <name type="scientific">Arundo donax</name>
    <name type="common">Giant reed</name>
    <name type="synonym">Donax arundinaceus</name>
    <dbReference type="NCBI Taxonomy" id="35708"/>
    <lineage>
        <taxon>Eukaryota</taxon>
        <taxon>Viridiplantae</taxon>
        <taxon>Streptophyta</taxon>
        <taxon>Embryophyta</taxon>
        <taxon>Tracheophyta</taxon>
        <taxon>Spermatophyta</taxon>
        <taxon>Magnoliopsida</taxon>
        <taxon>Liliopsida</taxon>
        <taxon>Poales</taxon>
        <taxon>Poaceae</taxon>
        <taxon>PACMAD clade</taxon>
        <taxon>Arundinoideae</taxon>
        <taxon>Arundineae</taxon>
        <taxon>Arundo</taxon>
    </lineage>
</organism>
<reference evidence="1" key="1">
    <citation type="submission" date="2014-09" db="EMBL/GenBank/DDBJ databases">
        <authorList>
            <person name="Magalhaes I.L.F."/>
            <person name="Oliveira U."/>
            <person name="Santos F.R."/>
            <person name="Vidigal T.H.D.A."/>
            <person name="Brescovit A.D."/>
            <person name="Santos A.J."/>
        </authorList>
    </citation>
    <scope>NUCLEOTIDE SEQUENCE</scope>
    <source>
        <tissue evidence="1">Shoot tissue taken approximately 20 cm above the soil surface</tissue>
    </source>
</reference>
<dbReference type="AlphaFoldDB" id="A0A0A9B0K2"/>
<proteinExistence type="predicted"/>
<dbReference type="EMBL" id="GBRH01240376">
    <property type="protein sequence ID" value="JAD57519.1"/>
    <property type="molecule type" value="Transcribed_RNA"/>
</dbReference>
<evidence type="ECO:0000313" key="1">
    <source>
        <dbReference type="EMBL" id="JAD57519.1"/>
    </source>
</evidence>